<keyword evidence="1" id="KW-0238">DNA-binding</keyword>
<comment type="caution">
    <text evidence="5">The sequence shown here is derived from an EMBL/GenBank/DDBJ whole genome shotgun (WGS) entry which is preliminary data.</text>
</comment>
<evidence type="ECO:0000256" key="3">
    <source>
        <dbReference type="SAM" id="MobiDB-lite"/>
    </source>
</evidence>
<feature type="compositionally biased region" description="Basic and acidic residues" evidence="3">
    <location>
        <begin position="117"/>
        <end position="135"/>
    </location>
</feature>
<protein>
    <recommendedName>
        <fullName evidence="4">Resolvase/invertase-type recombinase catalytic domain-containing protein</fullName>
    </recommendedName>
</protein>
<dbReference type="InterPro" id="IPR050639">
    <property type="entry name" value="SSR_resolvase"/>
</dbReference>
<keyword evidence="2" id="KW-0233">DNA recombination</keyword>
<sequence>VANQLPALEAFAKSRGWEIVEVYQESESAWRSGHQRELSRVLTDCHQGQLGADVVLVWALDRLSREGAAAILNLINTFKAYGVRVISYQEPWTEAPGEFGEVLYAIAGWVARMESKRKSERTKAGMERARREGKQIGRPKGSGDKKRRKRTGYLLRYADPKTRAKYGKKG</sequence>
<feature type="non-terminal residue" evidence="5">
    <location>
        <position position="1"/>
    </location>
</feature>
<dbReference type="EMBL" id="BARW01032240">
    <property type="protein sequence ID" value="GAJ11106.1"/>
    <property type="molecule type" value="Genomic_DNA"/>
</dbReference>
<proteinExistence type="predicted"/>
<feature type="region of interest" description="Disordered" evidence="3">
    <location>
        <begin position="117"/>
        <end position="153"/>
    </location>
</feature>
<dbReference type="InterPro" id="IPR036162">
    <property type="entry name" value="Resolvase-like_N_sf"/>
</dbReference>
<dbReference type="AlphaFoldDB" id="X1VBZ3"/>
<evidence type="ECO:0000259" key="4">
    <source>
        <dbReference type="PROSITE" id="PS51736"/>
    </source>
</evidence>
<dbReference type="Pfam" id="PF00239">
    <property type="entry name" value="Resolvase"/>
    <property type="match status" value="1"/>
</dbReference>
<gene>
    <name evidence="5" type="ORF">S12H4_51077</name>
</gene>
<organism evidence="5">
    <name type="scientific">marine sediment metagenome</name>
    <dbReference type="NCBI Taxonomy" id="412755"/>
    <lineage>
        <taxon>unclassified sequences</taxon>
        <taxon>metagenomes</taxon>
        <taxon>ecological metagenomes</taxon>
    </lineage>
</organism>
<dbReference type="PANTHER" id="PTHR30461">
    <property type="entry name" value="DNA-INVERTASE FROM LAMBDOID PROPHAGE"/>
    <property type="match status" value="1"/>
</dbReference>
<accession>X1VBZ3</accession>
<feature type="domain" description="Resolvase/invertase-type recombinase catalytic" evidence="4">
    <location>
        <begin position="1"/>
        <end position="133"/>
    </location>
</feature>
<dbReference type="CDD" id="cd00338">
    <property type="entry name" value="Ser_Recombinase"/>
    <property type="match status" value="1"/>
</dbReference>
<dbReference type="GO" id="GO:0000150">
    <property type="term" value="F:DNA strand exchange activity"/>
    <property type="evidence" value="ECO:0007669"/>
    <property type="project" value="InterPro"/>
</dbReference>
<evidence type="ECO:0000313" key="5">
    <source>
        <dbReference type="EMBL" id="GAJ11106.1"/>
    </source>
</evidence>
<evidence type="ECO:0000256" key="1">
    <source>
        <dbReference type="ARBA" id="ARBA00023125"/>
    </source>
</evidence>
<dbReference type="GO" id="GO:0003677">
    <property type="term" value="F:DNA binding"/>
    <property type="evidence" value="ECO:0007669"/>
    <property type="project" value="UniProtKB-KW"/>
</dbReference>
<dbReference type="SMART" id="SM00857">
    <property type="entry name" value="Resolvase"/>
    <property type="match status" value="1"/>
</dbReference>
<dbReference type="InterPro" id="IPR006119">
    <property type="entry name" value="Resolv_N"/>
</dbReference>
<reference evidence="5" key="1">
    <citation type="journal article" date="2014" name="Front. Microbiol.">
        <title>High frequency of phylogenetically diverse reductive dehalogenase-homologous genes in deep subseafloor sedimentary metagenomes.</title>
        <authorList>
            <person name="Kawai M."/>
            <person name="Futagami T."/>
            <person name="Toyoda A."/>
            <person name="Takaki Y."/>
            <person name="Nishi S."/>
            <person name="Hori S."/>
            <person name="Arai W."/>
            <person name="Tsubouchi T."/>
            <person name="Morono Y."/>
            <person name="Uchiyama I."/>
            <person name="Ito T."/>
            <person name="Fujiyama A."/>
            <person name="Inagaki F."/>
            <person name="Takami H."/>
        </authorList>
    </citation>
    <scope>NUCLEOTIDE SEQUENCE</scope>
    <source>
        <strain evidence="5">Expedition CK06-06</strain>
    </source>
</reference>
<name>X1VBZ3_9ZZZZ</name>
<evidence type="ECO:0000256" key="2">
    <source>
        <dbReference type="ARBA" id="ARBA00023172"/>
    </source>
</evidence>
<dbReference type="Gene3D" id="3.40.50.1390">
    <property type="entry name" value="Resolvase, N-terminal catalytic domain"/>
    <property type="match status" value="1"/>
</dbReference>
<dbReference type="SUPFAM" id="SSF53041">
    <property type="entry name" value="Resolvase-like"/>
    <property type="match status" value="1"/>
</dbReference>
<dbReference type="PROSITE" id="PS51736">
    <property type="entry name" value="RECOMBINASES_3"/>
    <property type="match status" value="1"/>
</dbReference>
<dbReference type="PANTHER" id="PTHR30461:SF2">
    <property type="entry name" value="SERINE RECOMBINASE PINE-RELATED"/>
    <property type="match status" value="1"/>
</dbReference>